<reference evidence="12 13" key="1">
    <citation type="journal article" date="2016" name="Nat. Commun.">
        <title>Thousands of microbial genomes shed light on interconnected biogeochemical processes in an aquifer system.</title>
        <authorList>
            <person name="Anantharaman K."/>
            <person name="Brown C.T."/>
            <person name="Hug L.A."/>
            <person name="Sharon I."/>
            <person name="Castelle C.J."/>
            <person name="Probst A.J."/>
            <person name="Thomas B.C."/>
            <person name="Singh A."/>
            <person name="Wilkins M.J."/>
            <person name="Karaoz U."/>
            <person name="Brodie E.L."/>
            <person name="Williams K.H."/>
            <person name="Hubbard S.S."/>
            <person name="Banfield J.F."/>
        </authorList>
    </citation>
    <scope>NUCLEOTIDE SEQUENCE [LARGE SCALE GENOMIC DNA]</scope>
</reference>
<name>A0A1F5E7A5_9BACT</name>
<dbReference type="Gene3D" id="3.30.980.10">
    <property type="entry name" value="Threonyl-trna Synthetase, Chain A, domain 2"/>
    <property type="match status" value="1"/>
</dbReference>
<feature type="compositionally biased region" description="Basic and acidic residues" evidence="10">
    <location>
        <begin position="332"/>
        <end position="344"/>
    </location>
</feature>
<dbReference type="CDD" id="cd00673">
    <property type="entry name" value="AlaRS_core"/>
    <property type="match status" value="1"/>
</dbReference>
<dbReference type="GO" id="GO:0000049">
    <property type="term" value="F:tRNA binding"/>
    <property type="evidence" value="ECO:0007669"/>
    <property type="project" value="UniProtKB-KW"/>
</dbReference>
<dbReference type="Pfam" id="PF07973">
    <property type="entry name" value="tRNA_SAD"/>
    <property type="match status" value="1"/>
</dbReference>
<dbReference type="InterPro" id="IPR018162">
    <property type="entry name" value="Ala-tRNA-ligase_IIc_anticod-bd"/>
</dbReference>
<evidence type="ECO:0000256" key="5">
    <source>
        <dbReference type="ARBA" id="ARBA00022741"/>
    </source>
</evidence>
<dbReference type="EC" id="6.1.1.7" evidence="2"/>
<dbReference type="PROSITE" id="PS50860">
    <property type="entry name" value="AA_TRNA_LIGASE_II_ALA"/>
    <property type="match status" value="1"/>
</dbReference>
<evidence type="ECO:0000313" key="13">
    <source>
        <dbReference type="Proteomes" id="UP000178583"/>
    </source>
</evidence>
<dbReference type="SMART" id="SM00863">
    <property type="entry name" value="tRNA_SAD"/>
    <property type="match status" value="1"/>
</dbReference>
<dbReference type="InterPro" id="IPR018164">
    <property type="entry name" value="Ala-tRNA-synth_IIc_N"/>
</dbReference>
<dbReference type="InterPro" id="IPR045864">
    <property type="entry name" value="aa-tRNA-synth_II/BPL/LPL"/>
</dbReference>
<dbReference type="GO" id="GO:0002161">
    <property type="term" value="F:aminoacyl-tRNA deacylase activity"/>
    <property type="evidence" value="ECO:0007669"/>
    <property type="project" value="TreeGrafter"/>
</dbReference>
<dbReference type="GO" id="GO:0004813">
    <property type="term" value="F:alanine-tRNA ligase activity"/>
    <property type="evidence" value="ECO:0007669"/>
    <property type="project" value="UniProtKB-EC"/>
</dbReference>
<sequence>MTSNQLRKKFIKFFEERGHKVIPSASLVPDSEYESDKTLFTTAGMQQFKRYYANPSDAPYTNAVSCQKCLRTGDIDEVGDESHLTFFEMLGNFSFGYPDKKESYFKEKAIAYAWEFLTKKLGISEDDITATYYGDEGLALTPDNESKTILLKYLDEDRVREGERFDNFWSLGVEGSPGGRTVEFYINGIEVWNIVFNEAVLRDGKYELTELKGIDTGMGLERLMAVMQSKCDVYETDLFGTQIKKIEELSGKKYQGNEKAMRIIADHIKAATMAISDGVLPSNKDAGYIVRRLIRRAIVKGKQLGIENNFTSDLAEKVFEIYNGIYFNSHSESADSHPRPDRGSKNSGDLLVDSRLRGNDRVDGRVDIRKELDKEEEKFRKTLDKALKKLEIISNMKIGTQWSHGKIDWKNIEIFADDLFDLFQTDGMPLEVSLEEARDMGIIIADKAFQKAEIMRKINEEFDIKLRAHQELSRTASAGMFKGGLADAGEETKKLHTAAHLLLAALREVLGDHITQKGSNITAERLRFDFSHPEKLTDDEKSKIENIVNEIIKKDLPVTVEEMTLLEAKAAGAMGVFEHKYGEKVKVYTIGSSDEVFSREICGGPHVNHTGELGKFRIKKEESSSSGVRRIKAILE</sequence>
<dbReference type="InterPro" id="IPR018165">
    <property type="entry name" value="Ala-tRNA-synth_IIc_core"/>
</dbReference>
<protein>
    <recommendedName>
        <fullName evidence="2">alanine--tRNA ligase</fullName>
        <ecNumber evidence="2">6.1.1.7</ecNumber>
    </recommendedName>
</protein>
<dbReference type="InterPro" id="IPR050058">
    <property type="entry name" value="Ala-tRNA_ligase"/>
</dbReference>
<keyword evidence="5" id="KW-0547">Nucleotide-binding</keyword>
<dbReference type="InterPro" id="IPR018163">
    <property type="entry name" value="Thr/Ala-tRNA-synth_IIc_edit"/>
</dbReference>
<dbReference type="GO" id="GO:0005524">
    <property type="term" value="F:ATP binding"/>
    <property type="evidence" value="ECO:0007669"/>
    <property type="project" value="UniProtKB-KW"/>
</dbReference>
<dbReference type="EMBL" id="MEZY01000036">
    <property type="protein sequence ID" value="OGD63263.1"/>
    <property type="molecule type" value="Genomic_DNA"/>
</dbReference>
<evidence type="ECO:0000256" key="6">
    <source>
        <dbReference type="ARBA" id="ARBA00022840"/>
    </source>
</evidence>
<dbReference type="PANTHER" id="PTHR11777">
    <property type="entry name" value="ALANYL-TRNA SYNTHETASE"/>
    <property type="match status" value="1"/>
</dbReference>
<evidence type="ECO:0000256" key="9">
    <source>
        <dbReference type="ARBA" id="ARBA00023146"/>
    </source>
</evidence>
<keyword evidence="9" id="KW-0030">Aminoacyl-tRNA synthetase</keyword>
<evidence type="ECO:0000256" key="8">
    <source>
        <dbReference type="ARBA" id="ARBA00022917"/>
    </source>
</evidence>
<dbReference type="InterPro" id="IPR012947">
    <property type="entry name" value="tRNA_SAD"/>
</dbReference>
<evidence type="ECO:0000256" key="3">
    <source>
        <dbReference type="ARBA" id="ARBA00022555"/>
    </source>
</evidence>
<evidence type="ECO:0000256" key="2">
    <source>
        <dbReference type="ARBA" id="ARBA00013168"/>
    </source>
</evidence>
<comment type="similarity">
    <text evidence="1">Belongs to the class-II aminoacyl-tRNA synthetase family.</text>
</comment>
<organism evidence="12 13">
    <name type="scientific">Candidatus Berkelbacteria bacterium RIFOXYA2_FULL_43_10</name>
    <dbReference type="NCBI Taxonomy" id="1797472"/>
    <lineage>
        <taxon>Bacteria</taxon>
        <taxon>Candidatus Berkelbacteria</taxon>
    </lineage>
</organism>
<dbReference type="SUPFAM" id="SSF55186">
    <property type="entry name" value="ThrRS/AlaRS common domain"/>
    <property type="match status" value="1"/>
</dbReference>
<dbReference type="InterPro" id="IPR002318">
    <property type="entry name" value="Ala-tRNA-lgiase_IIc"/>
</dbReference>
<evidence type="ECO:0000259" key="11">
    <source>
        <dbReference type="PROSITE" id="PS50860"/>
    </source>
</evidence>
<evidence type="ECO:0000256" key="4">
    <source>
        <dbReference type="ARBA" id="ARBA00022598"/>
    </source>
</evidence>
<dbReference type="Gene3D" id="3.30.54.20">
    <property type="match status" value="1"/>
</dbReference>
<dbReference type="SUPFAM" id="SSF101353">
    <property type="entry name" value="Putative anticodon-binding domain of alanyl-tRNA synthetase (AlaRS)"/>
    <property type="match status" value="2"/>
</dbReference>
<keyword evidence="7" id="KW-0694">RNA-binding</keyword>
<dbReference type="Proteomes" id="UP000178583">
    <property type="component" value="Unassembled WGS sequence"/>
</dbReference>
<dbReference type="STRING" id="1797472.A2215_00135"/>
<evidence type="ECO:0000256" key="10">
    <source>
        <dbReference type="SAM" id="MobiDB-lite"/>
    </source>
</evidence>
<dbReference type="PRINTS" id="PR00980">
    <property type="entry name" value="TRNASYNTHALA"/>
</dbReference>
<evidence type="ECO:0000256" key="7">
    <source>
        <dbReference type="ARBA" id="ARBA00022884"/>
    </source>
</evidence>
<comment type="caution">
    <text evidence="12">The sequence shown here is derived from an EMBL/GenBank/DDBJ whole genome shotgun (WGS) entry which is preliminary data.</text>
</comment>
<keyword evidence="4" id="KW-0436">Ligase</keyword>
<dbReference type="GO" id="GO:0005737">
    <property type="term" value="C:cytoplasm"/>
    <property type="evidence" value="ECO:0007669"/>
    <property type="project" value="InterPro"/>
</dbReference>
<dbReference type="Gene3D" id="3.30.930.10">
    <property type="entry name" value="Bira Bifunctional Protein, Domain 2"/>
    <property type="match status" value="1"/>
</dbReference>
<dbReference type="GO" id="GO:0006419">
    <property type="term" value="P:alanyl-tRNA aminoacylation"/>
    <property type="evidence" value="ECO:0007669"/>
    <property type="project" value="InterPro"/>
</dbReference>
<dbReference type="AlphaFoldDB" id="A0A1F5E7A5"/>
<gene>
    <name evidence="12" type="ORF">A2215_00135</name>
</gene>
<keyword evidence="6" id="KW-0067">ATP-binding</keyword>
<proteinExistence type="inferred from homology"/>
<evidence type="ECO:0000256" key="1">
    <source>
        <dbReference type="ARBA" id="ARBA00008226"/>
    </source>
</evidence>
<keyword evidence="3" id="KW-0820">tRNA-binding</keyword>
<dbReference type="FunFam" id="3.30.980.10:FF:000004">
    <property type="entry name" value="Alanine--tRNA ligase, cytoplasmic"/>
    <property type="match status" value="1"/>
</dbReference>
<keyword evidence="8" id="KW-0648">Protein biosynthesis</keyword>
<accession>A0A1F5E7A5</accession>
<dbReference type="Pfam" id="PF01411">
    <property type="entry name" value="tRNA-synt_2c"/>
    <property type="match status" value="1"/>
</dbReference>
<dbReference type="PANTHER" id="PTHR11777:SF9">
    <property type="entry name" value="ALANINE--TRNA LIGASE, CYTOPLASMIC"/>
    <property type="match status" value="1"/>
</dbReference>
<feature type="domain" description="Alanyl-transfer RNA synthetases family profile" evidence="11">
    <location>
        <begin position="1"/>
        <end position="636"/>
    </location>
</feature>
<dbReference type="SUPFAM" id="SSF55681">
    <property type="entry name" value="Class II aaRS and biotin synthetases"/>
    <property type="match status" value="1"/>
</dbReference>
<feature type="region of interest" description="Disordered" evidence="10">
    <location>
        <begin position="331"/>
        <end position="350"/>
    </location>
</feature>
<evidence type="ECO:0000313" key="12">
    <source>
        <dbReference type="EMBL" id="OGD63263.1"/>
    </source>
</evidence>